<keyword evidence="3" id="KW-0175">Coiled coil</keyword>
<protein>
    <submittedName>
        <fullName evidence="4">Efflux transporter outer membrane subunit</fullName>
    </submittedName>
</protein>
<reference evidence="4 5" key="1">
    <citation type="submission" date="2023-01" db="EMBL/GenBank/DDBJ databases">
        <title>Novel species of the genus Asticcacaulis isolated from rivers.</title>
        <authorList>
            <person name="Lu H."/>
        </authorList>
    </citation>
    <scope>NUCLEOTIDE SEQUENCE [LARGE SCALE GENOMIC DNA]</scope>
    <source>
        <strain evidence="4 5">BYS171W</strain>
    </source>
</reference>
<dbReference type="Proteomes" id="UP001214854">
    <property type="component" value="Unassembled WGS sequence"/>
</dbReference>
<comment type="subcellular location">
    <subcellularLocation>
        <location evidence="2">Cell membrane</location>
        <topology evidence="2">Lipid-anchor</topology>
    </subcellularLocation>
</comment>
<dbReference type="InterPro" id="IPR010131">
    <property type="entry name" value="MdtP/NodT-like"/>
</dbReference>
<feature type="coiled-coil region" evidence="3">
    <location>
        <begin position="212"/>
        <end position="239"/>
    </location>
</feature>
<keyword evidence="2" id="KW-0472">Membrane</keyword>
<sequence length="462" mass="49884">MSRFIPLTFAALLLASCATEPLTRDTGLATPTAFKAPVTSETTAPPLAKKTGAWWLIFSDPVLDDLQARAMTRNTDLEIAAARLQQSRAFVRQARAVQLPQVNAGLQSSRGSDGGPKASTVHALGVDLDYEVDLFGRLSKATGAAKLDAEASAELYRGAQLLVSAQVAETYFALRAIDEDRAIVNETLTAYRETLKVTQRRYEAGDVAELDVVRLQTEVSSTEAELKALDRQRAQIENALAVLVGDIASTFTVQASVWDAQSWSHAVPLIPAGLPSELLERRPDVIAAEKTMQAAQKRVGIAKAAWFPRLALTASGGGASNELGDLFEDAARSWSLTGILAQAIFDGGQRKAATELAEGDLAVAFAQYRQSVLVAFADVENQLSDIDGLAGEAKTQGEALTAAQRALDLSQSRYRHGYVSQLEVLDAQRSYLRLRRQDLSVRAQQYQATVRLIRALGGDWKA</sequence>
<dbReference type="Gene3D" id="2.20.200.10">
    <property type="entry name" value="Outer membrane efflux proteins (OEP)"/>
    <property type="match status" value="1"/>
</dbReference>
<keyword evidence="5" id="KW-1185">Reference proteome</keyword>
<dbReference type="PANTHER" id="PTHR30203">
    <property type="entry name" value="OUTER MEMBRANE CATION EFFLUX PROTEIN"/>
    <property type="match status" value="1"/>
</dbReference>
<name>A0ABT5HVY7_9CAUL</name>
<dbReference type="RefSeq" id="WP_272748670.1">
    <property type="nucleotide sequence ID" value="NZ_JAQQKX010000010.1"/>
</dbReference>
<gene>
    <name evidence="4" type="ORF">PQU92_13055</name>
</gene>
<evidence type="ECO:0000256" key="3">
    <source>
        <dbReference type="SAM" id="Coils"/>
    </source>
</evidence>
<keyword evidence="2" id="KW-1134">Transmembrane beta strand</keyword>
<evidence type="ECO:0000256" key="1">
    <source>
        <dbReference type="ARBA" id="ARBA00007613"/>
    </source>
</evidence>
<keyword evidence="2" id="KW-0812">Transmembrane</keyword>
<feature type="chain" id="PRO_5045005779" evidence="2">
    <location>
        <begin position="19"/>
        <end position="462"/>
    </location>
</feature>
<keyword evidence="2" id="KW-0564">Palmitate</keyword>
<keyword evidence="2" id="KW-0449">Lipoprotein</keyword>
<dbReference type="Gene3D" id="1.20.1600.10">
    <property type="entry name" value="Outer membrane efflux proteins (OEP)"/>
    <property type="match status" value="1"/>
</dbReference>
<dbReference type="EMBL" id="JAQQKX010000010">
    <property type="protein sequence ID" value="MDC7684213.1"/>
    <property type="molecule type" value="Genomic_DNA"/>
</dbReference>
<dbReference type="SUPFAM" id="SSF56954">
    <property type="entry name" value="Outer membrane efflux proteins (OEP)"/>
    <property type="match status" value="1"/>
</dbReference>
<comment type="similarity">
    <text evidence="1 2">Belongs to the outer membrane factor (OMF) (TC 1.B.17) family.</text>
</comment>
<dbReference type="Pfam" id="PF02321">
    <property type="entry name" value="OEP"/>
    <property type="match status" value="2"/>
</dbReference>
<dbReference type="InterPro" id="IPR003423">
    <property type="entry name" value="OMP_efflux"/>
</dbReference>
<evidence type="ECO:0000313" key="5">
    <source>
        <dbReference type="Proteomes" id="UP001214854"/>
    </source>
</evidence>
<evidence type="ECO:0000256" key="2">
    <source>
        <dbReference type="RuleBase" id="RU362097"/>
    </source>
</evidence>
<keyword evidence="2" id="KW-0732">Signal</keyword>
<comment type="caution">
    <text evidence="4">The sequence shown here is derived from an EMBL/GenBank/DDBJ whole genome shotgun (WGS) entry which is preliminary data.</text>
</comment>
<evidence type="ECO:0000313" key="4">
    <source>
        <dbReference type="EMBL" id="MDC7684213.1"/>
    </source>
</evidence>
<proteinExistence type="inferred from homology"/>
<dbReference type="PROSITE" id="PS51257">
    <property type="entry name" value="PROKAR_LIPOPROTEIN"/>
    <property type="match status" value="1"/>
</dbReference>
<dbReference type="NCBIfam" id="TIGR01845">
    <property type="entry name" value="outer_NodT"/>
    <property type="match status" value="1"/>
</dbReference>
<dbReference type="PANTHER" id="PTHR30203:SF33">
    <property type="entry name" value="BLR4455 PROTEIN"/>
    <property type="match status" value="1"/>
</dbReference>
<organism evidence="4 5">
    <name type="scientific">Asticcacaulis aquaticus</name>
    <dbReference type="NCBI Taxonomy" id="2984212"/>
    <lineage>
        <taxon>Bacteria</taxon>
        <taxon>Pseudomonadati</taxon>
        <taxon>Pseudomonadota</taxon>
        <taxon>Alphaproteobacteria</taxon>
        <taxon>Caulobacterales</taxon>
        <taxon>Caulobacteraceae</taxon>
        <taxon>Asticcacaulis</taxon>
    </lineage>
</organism>
<accession>A0ABT5HVY7</accession>
<feature type="signal peptide" evidence="2">
    <location>
        <begin position="1"/>
        <end position="18"/>
    </location>
</feature>